<evidence type="ECO:0000313" key="2">
    <source>
        <dbReference type="EMBL" id="CAA9361466.1"/>
    </source>
</evidence>
<sequence length="65" mass="6508">ASRLVAVAAAGAARDHDGHRLVDVDVPPARTAGHGRLRAGVRALPRGAGRVGPAAGSSRRRAPGL</sequence>
<name>A0A6J4MJX5_9ACTN</name>
<feature type="compositionally biased region" description="Low complexity" evidence="1">
    <location>
        <begin position="44"/>
        <end position="57"/>
    </location>
</feature>
<dbReference type="EMBL" id="CADCUE010000289">
    <property type="protein sequence ID" value="CAA9361466.1"/>
    <property type="molecule type" value="Genomic_DNA"/>
</dbReference>
<reference evidence="2" key="1">
    <citation type="submission" date="2020-02" db="EMBL/GenBank/DDBJ databases">
        <authorList>
            <person name="Meier V. D."/>
        </authorList>
    </citation>
    <scope>NUCLEOTIDE SEQUENCE</scope>
    <source>
        <strain evidence="2">AVDCRST_MAG16</strain>
    </source>
</reference>
<feature type="non-terminal residue" evidence="2">
    <location>
        <position position="65"/>
    </location>
</feature>
<protein>
    <submittedName>
        <fullName evidence="2">Uncharacterized protein</fullName>
    </submittedName>
</protein>
<organism evidence="2">
    <name type="scientific">uncultured Frankineae bacterium</name>
    <dbReference type="NCBI Taxonomy" id="437475"/>
    <lineage>
        <taxon>Bacteria</taxon>
        <taxon>Bacillati</taxon>
        <taxon>Actinomycetota</taxon>
        <taxon>Actinomycetes</taxon>
        <taxon>Frankiales</taxon>
        <taxon>environmental samples</taxon>
    </lineage>
</organism>
<proteinExistence type="predicted"/>
<feature type="region of interest" description="Disordered" evidence="1">
    <location>
        <begin position="44"/>
        <end position="65"/>
    </location>
</feature>
<feature type="non-terminal residue" evidence="2">
    <location>
        <position position="1"/>
    </location>
</feature>
<accession>A0A6J4MJX5</accession>
<dbReference type="AlphaFoldDB" id="A0A6J4MJX5"/>
<evidence type="ECO:0000256" key="1">
    <source>
        <dbReference type="SAM" id="MobiDB-lite"/>
    </source>
</evidence>
<gene>
    <name evidence="2" type="ORF">AVDCRST_MAG16-3081</name>
</gene>